<comment type="catalytic activity">
    <reaction evidence="12 13">
        <text>a quinone + NADH + 5 H(+)(in) = a quinol + NAD(+) + 4 H(+)(out)</text>
        <dbReference type="Rhea" id="RHEA:57888"/>
        <dbReference type="ChEBI" id="CHEBI:15378"/>
        <dbReference type="ChEBI" id="CHEBI:24646"/>
        <dbReference type="ChEBI" id="CHEBI:57540"/>
        <dbReference type="ChEBI" id="CHEBI:57945"/>
        <dbReference type="ChEBI" id="CHEBI:132124"/>
    </reaction>
</comment>
<keyword evidence="9 13" id="KW-0830">Ubiquinone</keyword>
<comment type="similarity">
    <text evidence="3 13">In the C-terminal section; belongs to the complex I 49 kDa subunit family.</text>
</comment>
<dbReference type="InterPro" id="IPR001135">
    <property type="entry name" value="NADH_Q_OxRdtase_suD"/>
</dbReference>
<dbReference type="InterPro" id="IPR001268">
    <property type="entry name" value="NADH_UbQ_OxRdtase_30kDa_su"/>
</dbReference>
<reference evidence="16 17" key="1">
    <citation type="submission" date="2023-04" db="EMBL/GenBank/DDBJ databases">
        <title>A long-awaited taxogenomic arrangement of the family Halomonadaceae.</title>
        <authorList>
            <person name="De La Haba R."/>
            <person name="Chuvochina M."/>
            <person name="Wittouck S."/>
            <person name="Arahal D.R."/>
            <person name="Sanchez-Porro C."/>
            <person name="Hugenholtz P."/>
            <person name="Ventosa A."/>
        </authorList>
    </citation>
    <scope>NUCLEOTIDE SEQUENCE [LARGE SCALE GENOMIC DNA]</scope>
    <source>
        <strain evidence="16 17">DSM 22428</strain>
    </source>
</reference>
<dbReference type="PROSITE" id="PS00535">
    <property type="entry name" value="COMPLEX1_49K"/>
    <property type="match status" value="1"/>
</dbReference>
<keyword evidence="6 13" id="KW-0874">Quinone</keyword>
<accession>A0ABU1GZX9</accession>
<dbReference type="InterPro" id="IPR010218">
    <property type="entry name" value="NADH_DH_suC"/>
</dbReference>
<evidence type="ECO:0000313" key="17">
    <source>
        <dbReference type="Proteomes" id="UP001269375"/>
    </source>
</evidence>
<comment type="caution">
    <text evidence="16">The sequence shown here is derived from an EMBL/GenBank/DDBJ whole genome shotgun (WGS) entry which is preliminary data.</text>
</comment>
<evidence type="ECO:0000256" key="1">
    <source>
        <dbReference type="ARBA" id="ARBA00002378"/>
    </source>
</evidence>
<dbReference type="NCBIfam" id="TIGR01962">
    <property type="entry name" value="NuoD"/>
    <property type="match status" value="1"/>
</dbReference>
<evidence type="ECO:0000256" key="3">
    <source>
        <dbReference type="ARBA" id="ARBA00010019"/>
    </source>
</evidence>
<dbReference type="NCBIfam" id="NF004739">
    <property type="entry name" value="PRK06075.1"/>
    <property type="match status" value="1"/>
</dbReference>
<keyword evidence="5 13" id="KW-1003">Cell membrane</keyword>
<sequence>MTVDNAQPAAAASSEVINELIREFGADALTVQETLTAMPVVWVGRDQLEHVLHFLKHCPKPYVMLYDLHGVDERLRTYRRGLPEADFTVFYQLMSIERNSDIMIKVALSEKDLVLPSVVKHYPNANWYEREVFDMFGIEFTNHPHLTRVLMPPTWNGHPLRKDYPARATEFDPYTLTMEGQDREQEALKFDPEAWGMKRHTDDADFMFLNLGPNHPSAHGAFRIVLQLDGEEILDCVPDIGYHHRGAEKMAERQSWHSYIPYTDRIDYTGGVMNNLPYVLAAEKLAGITVTDRAEFIRVMMAEMFRINSHLLFLGTYLQDLGAMSPVFFSFTDRQKAYEVIEAITGFRMHPAWFRIGGVAHDLPRGWEQLVRGFLDWMPARLDEYERAMMDNAIVRERTRGVAAFTQSEAFEWGVTGPNLRATGVDFDLRKKRPYSGYDKFEFDVPLASGGDVFDRGMLRIEEMRQSLRIIRQCVDHMPAGDYKADHPLTTPPPREKMLQHIETLITHFLQVSWGPVLKANESMQMIEATKGINSYYLTSDGSTMSYRTRIRTPSYPHLQQIPAVMRGGFVPDLIAHLGSIDFVMADVDR</sequence>
<evidence type="ECO:0000256" key="12">
    <source>
        <dbReference type="ARBA" id="ARBA00047712"/>
    </source>
</evidence>
<evidence type="ECO:0000256" key="4">
    <source>
        <dbReference type="ARBA" id="ARBA00022448"/>
    </source>
</evidence>
<keyword evidence="17" id="KW-1185">Reference proteome</keyword>
<dbReference type="Gene3D" id="1.10.645.10">
    <property type="entry name" value="Cytochrome-c3 Hydrogenase, chain B"/>
    <property type="match status" value="1"/>
</dbReference>
<evidence type="ECO:0000256" key="5">
    <source>
        <dbReference type="ARBA" id="ARBA00022475"/>
    </source>
</evidence>
<dbReference type="Proteomes" id="UP001269375">
    <property type="component" value="Unassembled WGS sequence"/>
</dbReference>
<organism evidence="16 17">
    <name type="scientific">Larsenimonas suaedae</name>
    <dbReference type="NCBI Taxonomy" id="1851019"/>
    <lineage>
        <taxon>Bacteria</taxon>
        <taxon>Pseudomonadati</taxon>
        <taxon>Pseudomonadota</taxon>
        <taxon>Gammaproteobacteria</taxon>
        <taxon>Oceanospirillales</taxon>
        <taxon>Halomonadaceae</taxon>
        <taxon>Larsenimonas</taxon>
    </lineage>
</organism>
<gene>
    <name evidence="13 16" type="primary">nuoC</name>
    <name evidence="13" type="synonym">nuoCD</name>
    <name evidence="13" type="synonym">nuoD</name>
    <name evidence="16" type="ORF">QC825_13385</name>
</gene>
<dbReference type="Gene3D" id="3.30.460.80">
    <property type="entry name" value="NADH:ubiquinone oxidoreductase, 30kDa subunit"/>
    <property type="match status" value="1"/>
</dbReference>
<dbReference type="EMBL" id="JARWAO010000008">
    <property type="protein sequence ID" value="MDR5897062.1"/>
    <property type="molecule type" value="Genomic_DNA"/>
</dbReference>
<dbReference type="PANTHER" id="PTHR11993:SF45">
    <property type="entry name" value="NADH-QUINONE OXIDOREDUCTASE SUBUNIT C_D"/>
    <property type="match status" value="1"/>
</dbReference>
<evidence type="ECO:0000313" key="16">
    <source>
        <dbReference type="EMBL" id="MDR5897062.1"/>
    </source>
</evidence>
<evidence type="ECO:0000259" key="14">
    <source>
        <dbReference type="Pfam" id="PF00329"/>
    </source>
</evidence>
<evidence type="ECO:0000259" key="15">
    <source>
        <dbReference type="Pfam" id="PF00346"/>
    </source>
</evidence>
<comment type="subcellular location">
    <subcellularLocation>
        <location evidence="2">Cell inner membrane</location>
        <topology evidence="2">Peripheral membrane protein</topology>
    </subcellularLocation>
    <subcellularLocation>
        <location evidence="13">Cell membrane</location>
        <topology evidence="13">Peripheral membrane protein</topology>
        <orientation evidence="13">Cytoplasmic side</orientation>
    </subcellularLocation>
</comment>
<dbReference type="Pfam" id="PF00329">
    <property type="entry name" value="Complex1_30kDa"/>
    <property type="match status" value="1"/>
</dbReference>
<keyword evidence="4 13" id="KW-0813">Transport</keyword>
<feature type="region of interest" description="NADH dehydrogenase I subunit C" evidence="13">
    <location>
        <begin position="1"/>
        <end position="181"/>
    </location>
</feature>
<keyword evidence="11 13" id="KW-0511">Multifunctional enzyme</keyword>
<proteinExistence type="inferred from homology"/>
<evidence type="ECO:0000256" key="13">
    <source>
        <dbReference type="HAMAP-Rule" id="MF_01359"/>
    </source>
</evidence>
<dbReference type="RefSeq" id="WP_251595155.1">
    <property type="nucleotide sequence ID" value="NZ_JAMLJI010000004.1"/>
</dbReference>
<feature type="domain" description="NADH-quinone oxidoreductase subunit D" evidence="15">
    <location>
        <begin position="320"/>
        <end position="590"/>
    </location>
</feature>
<comment type="similarity">
    <text evidence="13">In the N-terminal section; belongs to the complex I 30 kDa subunit family.</text>
</comment>
<evidence type="ECO:0000256" key="10">
    <source>
        <dbReference type="ARBA" id="ARBA00023136"/>
    </source>
</evidence>
<comment type="subunit">
    <text evidence="13">NDH-1 is composed of 13 different subunits. Subunits NuoB, CD, E, F, and G constitute the peripheral sector of the complex.</text>
</comment>
<comment type="function">
    <text evidence="1 13">NDH-1 shuttles electrons from NADH, via FMN and iron-sulfur (Fe-S) centers, to quinones in the respiratory chain. The immediate electron acceptor for the enzyme in this species is believed to be ubiquinone. Couples the redox reaction to proton translocation (for every two electrons transferred, four hydrogen ions are translocated across the cytoplasmic membrane), and thus conserves the redox energy in a proton gradient.</text>
</comment>
<keyword evidence="10 13" id="KW-0472">Membrane</keyword>
<evidence type="ECO:0000256" key="6">
    <source>
        <dbReference type="ARBA" id="ARBA00022719"/>
    </source>
</evidence>
<protein>
    <recommendedName>
        <fullName evidence="13">NADH-quinone oxidoreductase subunit C/D</fullName>
        <ecNumber evidence="13">7.1.1.-</ecNumber>
    </recommendedName>
    <alternativeName>
        <fullName evidence="13">NADH dehydrogenase I subunit C/D</fullName>
    </alternativeName>
    <alternativeName>
        <fullName evidence="13">NDH-1 subunit C/D</fullName>
    </alternativeName>
</protein>
<evidence type="ECO:0000256" key="11">
    <source>
        <dbReference type="ARBA" id="ARBA00023268"/>
    </source>
</evidence>
<name>A0ABU1GZX9_9GAMM</name>
<dbReference type="HAMAP" id="MF_01358">
    <property type="entry name" value="NDH1_NuoD"/>
    <property type="match status" value="1"/>
</dbReference>
<dbReference type="InterPro" id="IPR022885">
    <property type="entry name" value="NDH1_su_D/H"/>
</dbReference>
<feature type="region of interest" description="NADH dehydrogenase I subunit D" evidence="13">
    <location>
        <begin position="205"/>
        <end position="590"/>
    </location>
</feature>
<dbReference type="GO" id="GO:0050136">
    <property type="term" value="F:NADH dehydrogenase (quinone) (non-electrogenic) activity"/>
    <property type="evidence" value="ECO:0007669"/>
    <property type="project" value="UniProtKB-EC"/>
</dbReference>
<dbReference type="SUPFAM" id="SSF143243">
    <property type="entry name" value="Nqo5-like"/>
    <property type="match status" value="1"/>
</dbReference>
<evidence type="ECO:0000256" key="9">
    <source>
        <dbReference type="ARBA" id="ARBA00023075"/>
    </source>
</evidence>
<evidence type="ECO:0000256" key="8">
    <source>
        <dbReference type="ARBA" id="ARBA00023027"/>
    </source>
</evidence>
<dbReference type="NCBIfam" id="TIGR01961">
    <property type="entry name" value="NuoC_fam"/>
    <property type="match status" value="1"/>
</dbReference>
<evidence type="ECO:0000256" key="7">
    <source>
        <dbReference type="ARBA" id="ARBA00022967"/>
    </source>
</evidence>
<dbReference type="HAMAP" id="MF_01359">
    <property type="entry name" value="NDH1_NuoCD_1"/>
    <property type="match status" value="1"/>
</dbReference>
<dbReference type="InterPro" id="IPR023062">
    <property type="entry name" value="NADH_DH_suCD"/>
</dbReference>
<dbReference type="InterPro" id="IPR014029">
    <property type="entry name" value="NADH_UbQ_OxRdtase_49kDa_CS"/>
</dbReference>
<dbReference type="SUPFAM" id="SSF56762">
    <property type="entry name" value="HydB/Nqo4-like"/>
    <property type="match status" value="1"/>
</dbReference>
<dbReference type="EC" id="7.1.1.-" evidence="13"/>
<dbReference type="InterPro" id="IPR029014">
    <property type="entry name" value="NiFe-Hase_large"/>
</dbReference>
<keyword evidence="8 13" id="KW-0520">NAD</keyword>
<evidence type="ECO:0000256" key="2">
    <source>
        <dbReference type="ARBA" id="ARBA00004417"/>
    </source>
</evidence>
<keyword evidence="7 13" id="KW-1278">Translocase</keyword>
<dbReference type="Pfam" id="PF00346">
    <property type="entry name" value="Complex1_49kDa"/>
    <property type="match status" value="1"/>
</dbReference>
<dbReference type="InterPro" id="IPR037232">
    <property type="entry name" value="NADH_quin_OxRdtase_su_C/D-like"/>
</dbReference>
<feature type="domain" description="NADH:ubiquinone oxidoreductase 30kDa subunit" evidence="14">
    <location>
        <begin position="41"/>
        <end position="169"/>
    </location>
</feature>
<dbReference type="NCBIfam" id="NF008728">
    <property type="entry name" value="PRK11742.1"/>
    <property type="match status" value="1"/>
</dbReference>
<keyword evidence="16" id="KW-0560">Oxidoreductase</keyword>
<dbReference type="PANTHER" id="PTHR11993">
    <property type="entry name" value="NADH-UBIQUINONE OXIDOREDUCTASE 49 KDA SUBUNIT"/>
    <property type="match status" value="1"/>
</dbReference>